<dbReference type="PANTHER" id="PTHR30531">
    <property type="entry name" value="FLAGELLAR BIOSYNTHETIC PROTEIN FLHB"/>
    <property type="match status" value="1"/>
</dbReference>
<dbReference type="PANTHER" id="PTHR30531:SF12">
    <property type="entry name" value="FLAGELLAR BIOSYNTHETIC PROTEIN FLHB"/>
    <property type="match status" value="1"/>
</dbReference>
<protein>
    <submittedName>
        <fullName evidence="1">EscU/YscU/HrcU family type III secretion system export apparatus switch protein</fullName>
    </submittedName>
</protein>
<dbReference type="SUPFAM" id="SSF160544">
    <property type="entry name" value="EscU C-terminal domain-like"/>
    <property type="match status" value="1"/>
</dbReference>
<evidence type="ECO:0000313" key="2">
    <source>
        <dbReference type="Proteomes" id="UP000614490"/>
    </source>
</evidence>
<reference evidence="1 2" key="1">
    <citation type="journal article" date="2005" name="Int. J. Syst. Evol. Microbiol.">
        <title>Halobacillus yeomjeoni sp. nov., isolated from a marine solar saltern in Korea.</title>
        <authorList>
            <person name="Yoon J.H."/>
            <person name="Kang S.J."/>
            <person name="Lee C.H."/>
            <person name="Oh H.W."/>
            <person name="Oh T.K."/>
        </authorList>
    </citation>
    <scope>NUCLEOTIDE SEQUENCE [LARGE SCALE GENOMIC DNA]</scope>
    <source>
        <strain evidence="1 2">KCTC 3957</strain>
    </source>
</reference>
<evidence type="ECO:0000313" key="1">
    <source>
        <dbReference type="EMBL" id="MBH0229257.1"/>
    </source>
</evidence>
<dbReference type="EMBL" id="JADZSC010000001">
    <property type="protein sequence ID" value="MBH0229257.1"/>
    <property type="molecule type" value="Genomic_DNA"/>
</dbReference>
<keyword evidence="2" id="KW-1185">Reference proteome</keyword>
<sequence length="95" mass="10670">MNEKPSKAIALNYEADQESAPKVTAKGKGYIADNILKKAEENNIPIQKDASMVELLSQLNINEQIPEELYHVVAEVFAFIYQTDQQAKNSNSMKK</sequence>
<gene>
    <name evidence="1" type="ORF">H0267_03430</name>
</gene>
<dbReference type="GO" id="GO:0009306">
    <property type="term" value="P:protein secretion"/>
    <property type="evidence" value="ECO:0007669"/>
    <property type="project" value="InterPro"/>
</dbReference>
<dbReference type="RefSeq" id="WP_197315879.1">
    <property type="nucleotide sequence ID" value="NZ_JADZSC010000001.1"/>
</dbReference>
<dbReference type="Pfam" id="PF01312">
    <property type="entry name" value="Bac_export_2"/>
    <property type="match status" value="1"/>
</dbReference>
<dbReference type="Proteomes" id="UP000614490">
    <property type="component" value="Unassembled WGS sequence"/>
</dbReference>
<dbReference type="AlphaFoldDB" id="A0A931MU34"/>
<organism evidence="1 2">
    <name type="scientific">Halobacillus yeomjeoni</name>
    <dbReference type="NCBI Taxonomy" id="311194"/>
    <lineage>
        <taxon>Bacteria</taxon>
        <taxon>Bacillati</taxon>
        <taxon>Bacillota</taxon>
        <taxon>Bacilli</taxon>
        <taxon>Bacillales</taxon>
        <taxon>Bacillaceae</taxon>
        <taxon>Halobacillus</taxon>
    </lineage>
</organism>
<dbReference type="Gene3D" id="3.40.1690.10">
    <property type="entry name" value="secretion proteins EscU"/>
    <property type="match status" value="1"/>
</dbReference>
<accession>A0A931MU34</accession>
<comment type="caution">
    <text evidence="1">The sequence shown here is derived from an EMBL/GenBank/DDBJ whole genome shotgun (WGS) entry which is preliminary data.</text>
</comment>
<dbReference type="GO" id="GO:0005886">
    <property type="term" value="C:plasma membrane"/>
    <property type="evidence" value="ECO:0007669"/>
    <property type="project" value="TreeGrafter"/>
</dbReference>
<dbReference type="InterPro" id="IPR006135">
    <property type="entry name" value="T3SS_substrate_exporter"/>
</dbReference>
<name>A0A931MU34_9BACI</name>
<proteinExistence type="predicted"/>
<dbReference type="InterPro" id="IPR029025">
    <property type="entry name" value="T3SS_substrate_exporter_C"/>
</dbReference>